<dbReference type="Pfam" id="PF17657">
    <property type="entry name" value="DNA_pol3_finger"/>
    <property type="match status" value="1"/>
</dbReference>
<evidence type="ECO:0000256" key="7">
    <source>
        <dbReference type="ARBA" id="ARBA00049244"/>
    </source>
</evidence>
<dbReference type="SMART" id="SM00481">
    <property type="entry name" value="POLIIIAc"/>
    <property type="match status" value="1"/>
</dbReference>
<dbReference type="InterPro" id="IPR003141">
    <property type="entry name" value="Pol/His_phosphatase_N"/>
</dbReference>
<dbReference type="NCBIfam" id="NF004226">
    <property type="entry name" value="PRK05673.1"/>
    <property type="match status" value="1"/>
</dbReference>
<protein>
    <recommendedName>
        <fullName evidence="2">DNA polymerase III subunit alpha</fullName>
        <ecNumber evidence="1">2.7.7.7</ecNumber>
    </recommendedName>
</protein>
<dbReference type="PANTHER" id="PTHR32294:SF0">
    <property type="entry name" value="DNA POLYMERASE III SUBUNIT ALPHA"/>
    <property type="match status" value="1"/>
</dbReference>
<gene>
    <name evidence="9" type="ORF">HAL07_14180</name>
</gene>
<dbReference type="Pfam" id="PF14579">
    <property type="entry name" value="HHH_6"/>
    <property type="match status" value="1"/>
</dbReference>
<dbReference type="InterPro" id="IPR011708">
    <property type="entry name" value="DNA_pol3_alpha_NTPase_dom"/>
</dbReference>
<evidence type="ECO:0000256" key="5">
    <source>
        <dbReference type="ARBA" id="ARBA00022705"/>
    </source>
</evidence>
<accession>A0A0K2Y1W7</accession>
<dbReference type="InterPro" id="IPR016195">
    <property type="entry name" value="Pol/histidinol_Pase-like"/>
</dbReference>
<dbReference type="CDD" id="cd04485">
    <property type="entry name" value="DnaE_OBF"/>
    <property type="match status" value="1"/>
</dbReference>
<keyword evidence="4 9" id="KW-0548">Nucleotidyltransferase</keyword>
<evidence type="ECO:0000256" key="6">
    <source>
        <dbReference type="ARBA" id="ARBA00022932"/>
    </source>
</evidence>
<sequence length="1202" mass="137145">MQNYTHLHLHTEYSLLDGANKIKALAKKIKELGMTSVSMTDHGNMFGAIDFYTCMKKEGIKPIIGIETYLHNAENLNDKQSRQRFHLCLYAKDQEGYQNLMYLSSQAFLEGFYYYPRINKKILRERAQGLICSSACLQGEINWHLNDNNPRNKKFGAKGYEEAKRIALEYQDIFGDDFYMEIMRHGIADQLAIDEQIIRLSKETGIKLIATNDTHYTNKEDASAQEVAMCVAMGKTLNDTERLKHSVHEFYIKTPQEMARLFADIPEALEHTQEIADKCHLEIDLKNDTNPPTPPHFKFTKEYAKNEGLDLEDDKAYFAHKAREGLKKRLEIIEPSQHAKYAKRLEYEIKIISEMKFAGYMLIVWDFIRHARENNIPVGPGRGSAAGSLVAFCLQITDIDPLKYDLLFERFLNPERVSMPDIDTDFCQRRRGEMLDYMIAKYGKYNVAQVITFNKMLAKGVIRDVARVLDMPYKQADEMAKLIPNRLGITLQEAFELEPKIQALIERDQLAKQVWDFSLRLENLNRSAGKHAAALVVDSERELWYKSPLYTSERTGGIVTQYSMKYLEAIDLIKFDFLGLKTLTVIHDALKIIEKYSHKKIDFLSVDMDDPKVYATIQEGNTVGIFQIESGMFQTLNKRLRPSSFEDIIAIIALGRPGPMESGMVDDFVNRKHGNAPITYMFDALEPILRPTYGTIVYQEQVMQIVQTIAGFSLGEADLIRRAMGKKDAQIMADNKAKFVQGAIKNHFDGQKAGDLFDLIVKFAGYGFNKSHSAAYAMLTFQTAYLKTHYKHEFMAAMLSSECRHIESVAYYVEEASSMGIKVERPHVNTSDVQFKVEDTKGEKVIVFGLEAIKGAGEGPLGTLVEIREKHGPFTSLEDLISKIDFSKFSKRILEPLVKSGSLDGLGYNRHTMLENLDAICEEGRRKDKSNAQMSVGLFANMSSEELEKAHLDLKIYEEFDANTLLNYEYECMGLYFSGHPLDAFKEQIKSLKNVAKSVDIARMEIGSQAVFIGKVLDVKRKMGKNSGKPYGEAAIVDFSGRFELMLFEKQLNALDQLDIELPIAFKCKIEEQEEVARLRLLEIDTFENIKQAKIPKVRYKAQKEDTEDTQPVDIVKDFSDNPSSCVIGHQDEQHIPLSIVLDTSVSLDLFSKLKEAATSHKGNRALSVVFYEQNKRLRFNTAFKVNTTIKENFKTYQWLDN</sequence>
<dbReference type="Gene3D" id="1.10.150.870">
    <property type="match status" value="1"/>
</dbReference>
<dbReference type="EMBL" id="CDMG01000009">
    <property type="protein sequence ID" value="CRF52953.1"/>
    <property type="molecule type" value="Genomic_DNA"/>
</dbReference>
<dbReference type="GeneID" id="82132331"/>
<feature type="domain" description="Polymerase/histidinol phosphatase N-terminal" evidence="8">
    <location>
        <begin position="5"/>
        <end position="72"/>
    </location>
</feature>
<keyword evidence="5" id="KW-0235">DNA replication</keyword>
<dbReference type="AlphaFoldDB" id="A0A0K2Y1W7"/>
<dbReference type="CDD" id="cd12113">
    <property type="entry name" value="PHP_PolIIIA_DnaE3"/>
    <property type="match status" value="1"/>
</dbReference>
<keyword evidence="3 9" id="KW-0808">Transferase</keyword>
<keyword evidence="6" id="KW-0239">DNA-directed DNA polymerase</keyword>
<dbReference type="InterPro" id="IPR004805">
    <property type="entry name" value="DnaE2/DnaE/PolC"/>
</dbReference>
<evidence type="ECO:0000313" key="9">
    <source>
        <dbReference type="EMBL" id="CRF52953.1"/>
    </source>
</evidence>
<evidence type="ECO:0000256" key="1">
    <source>
        <dbReference type="ARBA" id="ARBA00012417"/>
    </source>
</evidence>
<evidence type="ECO:0000259" key="8">
    <source>
        <dbReference type="SMART" id="SM00481"/>
    </source>
</evidence>
<dbReference type="InterPro" id="IPR041931">
    <property type="entry name" value="DNA_pol3_alpha_thumb_dom"/>
</dbReference>
<evidence type="ECO:0000313" key="10">
    <source>
        <dbReference type="Proteomes" id="UP000043437"/>
    </source>
</evidence>
<comment type="catalytic activity">
    <reaction evidence="7">
        <text>DNA(n) + a 2'-deoxyribonucleoside 5'-triphosphate = DNA(n+1) + diphosphate</text>
        <dbReference type="Rhea" id="RHEA:22508"/>
        <dbReference type="Rhea" id="RHEA-COMP:17339"/>
        <dbReference type="Rhea" id="RHEA-COMP:17340"/>
        <dbReference type="ChEBI" id="CHEBI:33019"/>
        <dbReference type="ChEBI" id="CHEBI:61560"/>
        <dbReference type="ChEBI" id="CHEBI:173112"/>
        <dbReference type="EC" id="2.7.7.7"/>
    </reaction>
</comment>
<dbReference type="EC" id="2.7.7.7" evidence="1"/>
<name>A0A0K2Y1W7_9HELI</name>
<dbReference type="InterPro" id="IPR029460">
    <property type="entry name" value="DNAPol_HHH"/>
</dbReference>
<dbReference type="InterPro" id="IPR004013">
    <property type="entry name" value="PHP_dom"/>
</dbReference>
<dbReference type="GO" id="GO:0008408">
    <property type="term" value="F:3'-5' exonuclease activity"/>
    <property type="evidence" value="ECO:0007669"/>
    <property type="project" value="InterPro"/>
</dbReference>
<dbReference type="Proteomes" id="UP000043437">
    <property type="component" value="Unassembled WGS sequence"/>
</dbReference>
<dbReference type="GO" id="GO:0006260">
    <property type="term" value="P:DNA replication"/>
    <property type="evidence" value="ECO:0007669"/>
    <property type="project" value="UniProtKB-KW"/>
</dbReference>
<dbReference type="SUPFAM" id="SSF89550">
    <property type="entry name" value="PHP domain-like"/>
    <property type="match status" value="1"/>
</dbReference>
<dbReference type="NCBIfam" id="TIGR00594">
    <property type="entry name" value="polc"/>
    <property type="match status" value="1"/>
</dbReference>
<dbReference type="RefSeq" id="WP_053945548.1">
    <property type="nucleotide sequence ID" value="NZ_CDMG01000009.1"/>
</dbReference>
<reference evidence="10" key="1">
    <citation type="submission" date="2014-12" db="EMBL/GenBank/DDBJ databases">
        <authorList>
            <person name="Jaenicke S."/>
        </authorList>
    </citation>
    <scope>NUCLEOTIDE SEQUENCE [LARGE SCALE GENOMIC DNA]</scope>
</reference>
<dbReference type="Gene3D" id="3.20.20.140">
    <property type="entry name" value="Metal-dependent hydrolases"/>
    <property type="match status" value="1"/>
</dbReference>
<evidence type="ECO:0000256" key="4">
    <source>
        <dbReference type="ARBA" id="ARBA00022695"/>
    </source>
</evidence>
<evidence type="ECO:0000256" key="2">
    <source>
        <dbReference type="ARBA" id="ARBA00019114"/>
    </source>
</evidence>
<dbReference type="InterPro" id="IPR040982">
    <property type="entry name" value="DNA_pol3_finger"/>
</dbReference>
<dbReference type="GO" id="GO:0003887">
    <property type="term" value="F:DNA-directed DNA polymerase activity"/>
    <property type="evidence" value="ECO:0007669"/>
    <property type="project" value="UniProtKB-KW"/>
</dbReference>
<proteinExistence type="predicted"/>
<dbReference type="Pfam" id="PF02811">
    <property type="entry name" value="PHP"/>
    <property type="match status" value="1"/>
</dbReference>
<dbReference type="Pfam" id="PF07733">
    <property type="entry name" value="DNA_pol3_alpha"/>
    <property type="match status" value="1"/>
</dbReference>
<dbReference type="PANTHER" id="PTHR32294">
    <property type="entry name" value="DNA POLYMERASE III SUBUNIT ALPHA"/>
    <property type="match status" value="1"/>
</dbReference>
<dbReference type="Gene3D" id="1.10.10.1600">
    <property type="entry name" value="Bacterial DNA polymerase III alpha subunit, thumb domain"/>
    <property type="match status" value="1"/>
</dbReference>
<organism evidence="9 10">
    <name type="scientific">Helicobacter ailurogastricus</name>
    <dbReference type="NCBI Taxonomy" id="1578720"/>
    <lineage>
        <taxon>Bacteria</taxon>
        <taxon>Pseudomonadati</taxon>
        <taxon>Campylobacterota</taxon>
        <taxon>Epsilonproteobacteria</taxon>
        <taxon>Campylobacterales</taxon>
        <taxon>Helicobacteraceae</taxon>
        <taxon>Helicobacter</taxon>
    </lineage>
</organism>
<evidence type="ECO:0000256" key="3">
    <source>
        <dbReference type="ARBA" id="ARBA00022679"/>
    </source>
</evidence>